<keyword evidence="2" id="KW-0238">DNA-binding</keyword>
<dbReference type="PANTHER" id="PTHR46796">
    <property type="entry name" value="HTH-TYPE TRANSCRIPTIONAL ACTIVATOR RHAS-RELATED"/>
    <property type="match status" value="1"/>
</dbReference>
<evidence type="ECO:0000259" key="4">
    <source>
        <dbReference type="PROSITE" id="PS01124"/>
    </source>
</evidence>
<protein>
    <submittedName>
        <fullName evidence="5">Helix-turn-helix domain-containing protein</fullName>
    </submittedName>
</protein>
<dbReference type="Pfam" id="PF12833">
    <property type="entry name" value="HTH_18"/>
    <property type="match status" value="1"/>
</dbReference>
<evidence type="ECO:0000313" key="6">
    <source>
        <dbReference type="Proteomes" id="UP000323876"/>
    </source>
</evidence>
<evidence type="ECO:0000313" key="5">
    <source>
        <dbReference type="EMBL" id="KAA8880066.1"/>
    </source>
</evidence>
<organism evidence="5 6">
    <name type="scientific">Nocardia colli</name>
    <dbReference type="NCBI Taxonomy" id="2545717"/>
    <lineage>
        <taxon>Bacteria</taxon>
        <taxon>Bacillati</taxon>
        <taxon>Actinomycetota</taxon>
        <taxon>Actinomycetes</taxon>
        <taxon>Mycobacteriales</taxon>
        <taxon>Nocardiaceae</taxon>
        <taxon>Nocardia</taxon>
    </lineage>
</organism>
<sequence>MSDWEAVRSVAGQRIDGVEVLGFRDRGGVGLDLRVIPRPVVIVVIEFGDGLTVEGSTERVLGSLVAGLSPGAARIRGERVQCVELQLSPVAAYSLLGVALSDLDDAVVDLDEVCGGDARRLREQLAASTTWSEAFALTDAFLVRRFGVAEVDPEVAISWDRIVASRGLVRIGELAADCGWSRKRLWARFSAQLGLTPKRAAMLVRFDHAVAGLTAGADTAEVAFACGYADQSHLHRDVLSFTGRTPAALLG</sequence>
<dbReference type="Gene3D" id="1.10.10.60">
    <property type="entry name" value="Homeodomain-like"/>
    <property type="match status" value="1"/>
</dbReference>
<dbReference type="InterPro" id="IPR050204">
    <property type="entry name" value="AraC_XylS_family_regulators"/>
</dbReference>
<dbReference type="GO" id="GO:0003700">
    <property type="term" value="F:DNA-binding transcription factor activity"/>
    <property type="evidence" value="ECO:0007669"/>
    <property type="project" value="InterPro"/>
</dbReference>
<dbReference type="GO" id="GO:0043565">
    <property type="term" value="F:sequence-specific DNA binding"/>
    <property type="evidence" value="ECO:0007669"/>
    <property type="project" value="InterPro"/>
</dbReference>
<reference evidence="5 6" key="1">
    <citation type="submission" date="2019-09" db="EMBL/GenBank/DDBJ databases">
        <authorList>
            <person name="Wang X."/>
        </authorList>
    </citation>
    <scope>NUCLEOTIDE SEQUENCE [LARGE SCALE GENOMIC DNA]</scope>
    <source>
        <strain evidence="5 6">CICC 11023</strain>
    </source>
</reference>
<evidence type="ECO:0000256" key="3">
    <source>
        <dbReference type="ARBA" id="ARBA00023163"/>
    </source>
</evidence>
<dbReference type="AlphaFoldDB" id="A0A5N0DTN6"/>
<evidence type="ECO:0000256" key="1">
    <source>
        <dbReference type="ARBA" id="ARBA00023015"/>
    </source>
</evidence>
<dbReference type="PANTHER" id="PTHR46796:SF15">
    <property type="entry name" value="BLL1074 PROTEIN"/>
    <property type="match status" value="1"/>
</dbReference>
<gene>
    <name evidence="5" type="ORF">F3087_42420</name>
</gene>
<dbReference type="PROSITE" id="PS01124">
    <property type="entry name" value="HTH_ARAC_FAMILY_2"/>
    <property type="match status" value="1"/>
</dbReference>
<dbReference type="InterPro" id="IPR018060">
    <property type="entry name" value="HTH_AraC"/>
</dbReference>
<dbReference type="OrthoDB" id="2559672at2"/>
<dbReference type="SMART" id="SM00342">
    <property type="entry name" value="HTH_ARAC"/>
    <property type="match status" value="1"/>
</dbReference>
<keyword evidence="6" id="KW-1185">Reference proteome</keyword>
<proteinExistence type="predicted"/>
<evidence type="ECO:0000256" key="2">
    <source>
        <dbReference type="ARBA" id="ARBA00023125"/>
    </source>
</evidence>
<dbReference type="EMBL" id="VXLC01000037">
    <property type="protein sequence ID" value="KAA8880066.1"/>
    <property type="molecule type" value="Genomic_DNA"/>
</dbReference>
<accession>A0A5N0DTN6</accession>
<dbReference type="Proteomes" id="UP000323876">
    <property type="component" value="Unassembled WGS sequence"/>
</dbReference>
<keyword evidence="3" id="KW-0804">Transcription</keyword>
<comment type="caution">
    <text evidence="5">The sequence shown here is derived from an EMBL/GenBank/DDBJ whole genome shotgun (WGS) entry which is preliminary data.</text>
</comment>
<keyword evidence="1" id="KW-0805">Transcription regulation</keyword>
<name>A0A5N0DTN6_9NOCA</name>
<dbReference type="RefSeq" id="WP_150407851.1">
    <property type="nucleotide sequence ID" value="NZ_VXLC01000037.1"/>
</dbReference>
<feature type="domain" description="HTH araC/xylS-type" evidence="4">
    <location>
        <begin position="154"/>
        <end position="251"/>
    </location>
</feature>